<dbReference type="InterPro" id="IPR041881">
    <property type="entry name" value="PqqD_sf"/>
</dbReference>
<sequence>MVQFIQKNSFEATQIEDEWIILDTDQYTVTRLNDLGGFCWLKLGEAQTVDSLHMAIDQEYGAECEKDAIDKFLVDLKKCGLIRHAV</sequence>
<dbReference type="Gene3D" id="1.10.10.1150">
    <property type="entry name" value="Coenzyme PQQ synthesis protein D (PqqD)"/>
    <property type="match status" value="1"/>
</dbReference>
<name>W4RJ75_9BACI</name>
<dbReference type="RefSeq" id="WP_023625796.1">
    <property type="nucleotide sequence ID" value="NZ_BAUW01000006.1"/>
</dbReference>
<accession>W4RJ75</accession>
<dbReference type="Proteomes" id="UP000018949">
    <property type="component" value="Unassembled WGS sequence"/>
</dbReference>
<evidence type="ECO:0000313" key="2">
    <source>
        <dbReference type="Proteomes" id="UP000018949"/>
    </source>
</evidence>
<dbReference type="InterPro" id="IPR008792">
    <property type="entry name" value="PQQD"/>
</dbReference>
<reference evidence="1 2" key="1">
    <citation type="submission" date="2013-12" db="EMBL/GenBank/DDBJ databases">
        <title>NBRP : Genome information of microbial organism related human and environment.</title>
        <authorList>
            <person name="Hattori M."/>
            <person name="Oshima K."/>
            <person name="Inaba H."/>
            <person name="Suda W."/>
            <person name="Sakamoto M."/>
            <person name="Iino T."/>
            <person name="Kitahara M."/>
            <person name="Oshida Y."/>
            <person name="Iida T."/>
            <person name="Kudo T."/>
            <person name="Itoh T."/>
            <person name="Ahmed I."/>
            <person name="Ohkuma M."/>
        </authorList>
    </citation>
    <scope>NUCLEOTIDE SEQUENCE [LARGE SCALE GENOMIC DNA]</scope>
    <source>
        <strain evidence="1 2">JCM 21738</strain>
    </source>
</reference>
<dbReference type="Pfam" id="PF05402">
    <property type="entry name" value="PqqD"/>
    <property type="match status" value="1"/>
</dbReference>
<dbReference type="eggNOG" id="ENOG5030NK3">
    <property type="taxonomic scope" value="Bacteria"/>
</dbReference>
<organism evidence="1 2">
    <name type="scientific">Mesobacillus boroniphilus JCM 21738</name>
    <dbReference type="NCBI Taxonomy" id="1294265"/>
    <lineage>
        <taxon>Bacteria</taxon>
        <taxon>Bacillati</taxon>
        <taxon>Bacillota</taxon>
        <taxon>Bacilli</taxon>
        <taxon>Bacillales</taxon>
        <taxon>Bacillaceae</taxon>
        <taxon>Mesobacillus</taxon>
    </lineage>
</organism>
<protein>
    <recommendedName>
        <fullName evidence="3">Coenzyme PQQ synthesis protein D</fullName>
    </recommendedName>
</protein>
<dbReference type="EMBL" id="BAUW01000006">
    <property type="protein sequence ID" value="GAE44202.1"/>
    <property type="molecule type" value="Genomic_DNA"/>
</dbReference>
<comment type="caution">
    <text evidence="1">The sequence shown here is derived from an EMBL/GenBank/DDBJ whole genome shotgun (WGS) entry which is preliminary data.</text>
</comment>
<keyword evidence="2" id="KW-1185">Reference proteome</keyword>
<dbReference type="AlphaFoldDB" id="W4RJ75"/>
<proteinExistence type="predicted"/>
<evidence type="ECO:0008006" key="3">
    <source>
        <dbReference type="Google" id="ProtNLM"/>
    </source>
</evidence>
<gene>
    <name evidence="1" type="ORF">JCM21738_889</name>
</gene>
<evidence type="ECO:0000313" key="1">
    <source>
        <dbReference type="EMBL" id="GAE44202.1"/>
    </source>
</evidence>